<dbReference type="Pfam" id="PF26136">
    <property type="entry name" value="SCO6045_C"/>
    <property type="match status" value="1"/>
</dbReference>
<evidence type="ECO:0000313" key="2">
    <source>
        <dbReference type="EMBL" id="TQS44287.1"/>
    </source>
</evidence>
<dbReference type="AlphaFoldDB" id="A0A545ASH4"/>
<proteinExistence type="predicted"/>
<gene>
    <name evidence="2" type="ORF">FL583_15240</name>
</gene>
<evidence type="ECO:0000313" key="3">
    <source>
        <dbReference type="Proteomes" id="UP000317982"/>
    </source>
</evidence>
<dbReference type="InParanoid" id="A0A545ASH4"/>
<dbReference type="RefSeq" id="WP_142705278.1">
    <property type="nucleotide sequence ID" value="NZ_VIRS01000009.1"/>
</dbReference>
<keyword evidence="3" id="KW-1185">Reference proteome</keyword>
<sequence>MAALGVAQAALVAALVAGGPLPSGFDATRVDAARRALLRKRAGEVGKAWPLLAGSLGPAYLPRFVQWAAGRPPAGSYADGLAFAHHLRAANELPDLAREELEAREPKAPIRRWFKRRPIR</sequence>
<feature type="domain" description="SCO6045-like C-terminal" evidence="1">
    <location>
        <begin position="7"/>
        <end position="89"/>
    </location>
</feature>
<reference evidence="2 3" key="1">
    <citation type="submission" date="2019-07" db="EMBL/GenBank/DDBJ databases">
        <title>Cryptosporangium phraense sp. nov., isolated from plant litter.</title>
        <authorList>
            <person name="Suriyachadkun C."/>
        </authorList>
    </citation>
    <scope>NUCLEOTIDE SEQUENCE [LARGE SCALE GENOMIC DNA]</scope>
    <source>
        <strain evidence="2 3">A-T 5661</strain>
    </source>
</reference>
<organism evidence="2 3">
    <name type="scientific">Cryptosporangium phraense</name>
    <dbReference type="NCBI Taxonomy" id="2593070"/>
    <lineage>
        <taxon>Bacteria</taxon>
        <taxon>Bacillati</taxon>
        <taxon>Actinomycetota</taxon>
        <taxon>Actinomycetes</taxon>
        <taxon>Cryptosporangiales</taxon>
        <taxon>Cryptosporangiaceae</taxon>
        <taxon>Cryptosporangium</taxon>
    </lineage>
</organism>
<dbReference type="Proteomes" id="UP000317982">
    <property type="component" value="Unassembled WGS sequence"/>
</dbReference>
<dbReference type="InterPro" id="IPR058711">
    <property type="entry name" value="SCO6045-like_C"/>
</dbReference>
<name>A0A545ASH4_9ACTN</name>
<dbReference type="OrthoDB" id="4467560at2"/>
<dbReference type="EMBL" id="VIRS01000009">
    <property type="protein sequence ID" value="TQS44287.1"/>
    <property type="molecule type" value="Genomic_DNA"/>
</dbReference>
<accession>A0A545ASH4</accession>
<comment type="caution">
    <text evidence="2">The sequence shown here is derived from an EMBL/GenBank/DDBJ whole genome shotgun (WGS) entry which is preliminary data.</text>
</comment>
<evidence type="ECO:0000259" key="1">
    <source>
        <dbReference type="Pfam" id="PF26136"/>
    </source>
</evidence>
<protein>
    <recommendedName>
        <fullName evidence="1">SCO6045-like C-terminal domain-containing protein</fullName>
    </recommendedName>
</protein>